<dbReference type="EMBL" id="BMHY01000001">
    <property type="protein sequence ID" value="GGG52555.1"/>
    <property type="molecule type" value="Genomic_DNA"/>
</dbReference>
<accession>A0A917GNC4</accession>
<dbReference type="PROSITE" id="PS50883">
    <property type="entry name" value="EAL"/>
    <property type="match status" value="1"/>
</dbReference>
<dbReference type="SMART" id="SM00052">
    <property type="entry name" value="EAL"/>
    <property type="match status" value="1"/>
</dbReference>
<dbReference type="GO" id="GO:0071111">
    <property type="term" value="F:cyclic-guanylate-specific phosphodiesterase activity"/>
    <property type="evidence" value="ECO:0007669"/>
    <property type="project" value="InterPro"/>
</dbReference>
<reference evidence="2 3" key="1">
    <citation type="journal article" date="2014" name="Int. J. Syst. Evol. Microbiol.">
        <title>Complete genome sequence of Corynebacterium casei LMG S-19264T (=DSM 44701T), isolated from a smear-ripened cheese.</title>
        <authorList>
            <consortium name="US DOE Joint Genome Institute (JGI-PGF)"/>
            <person name="Walter F."/>
            <person name="Albersmeier A."/>
            <person name="Kalinowski J."/>
            <person name="Ruckert C."/>
        </authorList>
    </citation>
    <scope>NUCLEOTIDE SEQUENCE [LARGE SCALE GENOMIC DNA]</scope>
    <source>
        <strain evidence="2 3">CGMCC 1.15286</strain>
    </source>
</reference>
<dbReference type="AlphaFoldDB" id="A0A917GNC4"/>
<evidence type="ECO:0000313" key="2">
    <source>
        <dbReference type="EMBL" id="GGG52555.1"/>
    </source>
</evidence>
<gene>
    <name evidence="2" type="ORF">GCM10010918_01570</name>
</gene>
<dbReference type="Proteomes" id="UP000600247">
    <property type="component" value="Unassembled WGS sequence"/>
</dbReference>
<organism evidence="2 3">
    <name type="scientific">Paenibacillus radicis</name>
    <name type="common">ex Gao et al. 2016</name>
    <dbReference type="NCBI Taxonomy" id="1737354"/>
    <lineage>
        <taxon>Bacteria</taxon>
        <taxon>Bacillati</taxon>
        <taxon>Bacillota</taxon>
        <taxon>Bacilli</taxon>
        <taxon>Bacillales</taxon>
        <taxon>Paenibacillaceae</taxon>
        <taxon>Paenibacillus</taxon>
    </lineage>
</organism>
<name>A0A917GNC4_9BACL</name>
<dbReference type="CDD" id="cd01948">
    <property type="entry name" value="EAL"/>
    <property type="match status" value="1"/>
</dbReference>
<proteinExistence type="predicted"/>
<evidence type="ECO:0000313" key="3">
    <source>
        <dbReference type="Proteomes" id="UP000600247"/>
    </source>
</evidence>
<dbReference type="InterPro" id="IPR035919">
    <property type="entry name" value="EAL_sf"/>
</dbReference>
<protein>
    <recommendedName>
        <fullName evidence="1">EAL domain-containing protein</fullName>
    </recommendedName>
</protein>
<dbReference type="Gene3D" id="3.20.20.450">
    <property type="entry name" value="EAL domain"/>
    <property type="match status" value="1"/>
</dbReference>
<dbReference type="InterPro" id="IPR050706">
    <property type="entry name" value="Cyclic-di-GMP_PDE-like"/>
</dbReference>
<dbReference type="Pfam" id="PF00563">
    <property type="entry name" value="EAL"/>
    <property type="match status" value="1"/>
</dbReference>
<dbReference type="RefSeq" id="WP_188887045.1">
    <property type="nucleotide sequence ID" value="NZ_BMHY01000001.1"/>
</dbReference>
<dbReference type="PANTHER" id="PTHR33121">
    <property type="entry name" value="CYCLIC DI-GMP PHOSPHODIESTERASE PDEF"/>
    <property type="match status" value="1"/>
</dbReference>
<sequence>MRVNRMQVRNRVRHAPMEWRGGRGVIYLSWHSVAPAGWRRFAEEAVAAEIERAAIEVEEKYWIHNDLFLLLRLPTGGRSKLEGWLLEQAIKQQTEWESRLRATEATEARLLAGVSIIEAEVPGSSAQPEEDADRVYEAMKRAMVHGQRDGSLVRSMKLRALEQLIAEHALMSVYQPIMSLQSEERPLFGYEALARFAKQDWFPGPQQLFAFAEQEGLAYRLDRLARRKALDGIGSLKPEQRLFINVQAQIMNDPHFTPGRTLSMLERRGLSPHNVVFEITERTSIDDFGAMKKALQHYRSQGFQIAIDDVGAGYSSLQSIVELRPDYIKVDRSIIDRIDEDDVKLHILHTLVQLAYKLDVSIIAEGIEREAELAAVKMLGVHYAQGYLLGRPGGIQS</sequence>
<feature type="domain" description="EAL" evidence="1">
    <location>
        <begin position="154"/>
        <end position="397"/>
    </location>
</feature>
<dbReference type="InterPro" id="IPR001633">
    <property type="entry name" value="EAL_dom"/>
</dbReference>
<evidence type="ECO:0000259" key="1">
    <source>
        <dbReference type="PROSITE" id="PS50883"/>
    </source>
</evidence>
<keyword evidence="3" id="KW-1185">Reference proteome</keyword>
<comment type="caution">
    <text evidence="2">The sequence shown here is derived from an EMBL/GenBank/DDBJ whole genome shotgun (WGS) entry which is preliminary data.</text>
</comment>
<dbReference type="SUPFAM" id="SSF141868">
    <property type="entry name" value="EAL domain-like"/>
    <property type="match status" value="1"/>
</dbReference>
<dbReference type="PANTHER" id="PTHR33121:SF76">
    <property type="entry name" value="SIGNALING PROTEIN"/>
    <property type="match status" value="1"/>
</dbReference>